<evidence type="ECO:0000313" key="2">
    <source>
        <dbReference type="Proteomes" id="UP001315278"/>
    </source>
</evidence>
<evidence type="ECO:0000313" key="1">
    <source>
        <dbReference type="EMBL" id="MBR0801258.1"/>
    </source>
</evidence>
<accession>A0ABS5FWM8</accession>
<sequence length="198" mass="22302">MNIVSANSVAEEMLVNRDHARETRPPVFLFSPRNFTGDPANEDNPSITLRGVERYDVRGKRYSVPVHIEHQALQYMVDHMPAAQHQTAAELLAGLTNRGVITSGGIERPTGFKLLVARNDADLETLRQLDRLTRMVVGELQRRLIAFLRTPTLRDQIDRSTAESIFTLGQYIVLLERGRLSCQMTKIQAGDKDPSTCF</sequence>
<name>A0ABS5FWM8_9BRAD</name>
<dbReference type="EMBL" id="JAFCJH010000075">
    <property type="protein sequence ID" value="MBR0801258.1"/>
    <property type="molecule type" value="Genomic_DNA"/>
</dbReference>
<organism evidence="1 2">
    <name type="scientific">Bradyrhizobium jicamae</name>
    <dbReference type="NCBI Taxonomy" id="280332"/>
    <lineage>
        <taxon>Bacteria</taxon>
        <taxon>Pseudomonadati</taxon>
        <taxon>Pseudomonadota</taxon>
        <taxon>Alphaproteobacteria</taxon>
        <taxon>Hyphomicrobiales</taxon>
        <taxon>Nitrobacteraceae</taxon>
        <taxon>Bradyrhizobium</taxon>
    </lineage>
</organism>
<protein>
    <submittedName>
        <fullName evidence="1">Uncharacterized protein</fullName>
    </submittedName>
</protein>
<comment type="caution">
    <text evidence="1">The sequence shown here is derived from an EMBL/GenBank/DDBJ whole genome shotgun (WGS) entry which is preliminary data.</text>
</comment>
<proteinExistence type="predicted"/>
<dbReference type="RefSeq" id="WP_212495359.1">
    <property type="nucleotide sequence ID" value="NZ_JAFCJH010000075.1"/>
</dbReference>
<dbReference type="Proteomes" id="UP001315278">
    <property type="component" value="Unassembled WGS sequence"/>
</dbReference>
<gene>
    <name evidence="1" type="ORF">JQ615_38495</name>
</gene>
<keyword evidence="2" id="KW-1185">Reference proteome</keyword>
<reference evidence="2" key="1">
    <citation type="journal article" date="2021" name="ISME J.">
        <title>Evolutionary origin and ecological implication of a unique nif island in free-living Bradyrhizobium lineages.</title>
        <authorList>
            <person name="Tao J."/>
        </authorList>
    </citation>
    <scope>NUCLEOTIDE SEQUENCE [LARGE SCALE GENOMIC DNA]</scope>
    <source>
        <strain evidence="2">SZCCT0434</strain>
    </source>
</reference>